<feature type="transmembrane region" description="Helical" evidence="10">
    <location>
        <begin position="622"/>
        <end position="640"/>
    </location>
</feature>
<feature type="transmembrane region" description="Helical" evidence="10">
    <location>
        <begin position="1295"/>
        <end position="1314"/>
    </location>
</feature>
<dbReference type="GO" id="GO:0016887">
    <property type="term" value="F:ATP hydrolysis activity"/>
    <property type="evidence" value="ECO:0007669"/>
    <property type="project" value="InterPro"/>
</dbReference>
<dbReference type="InterPro" id="IPR034003">
    <property type="entry name" value="ABCG_PDR_2"/>
</dbReference>
<comment type="similarity">
    <text evidence="2">Belongs to the ABC transporter superfamily. ABCG family. PDR (TC 3.A.1.205) subfamily.</text>
</comment>
<feature type="transmembrane region" description="Helical" evidence="10">
    <location>
        <begin position="1268"/>
        <end position="1289"/>
    </location>
</feature>
<dbReference type="PROSITE" id="PS00211">
    <property type="entry name" value="ABC_TRANSPORTER_1"/>
    <property type="match status" value="1"/>
</dbReference>
<dbReference type="GO" id="GO:0140359">
    <property type="term" value="F:ABC-type transporter activity"/>
    <property type="evidence" value="ECO:0007669"/>
    <property type="project" value="InterPro"/>
</dbReference>
<keyword evidence="3" id="KW-0813">Transport</keyword>
<comment type="subcellular location">
    <subcellularLocation>
        <location evidence="1">Membrane</location>
        <topology evidence="1">Multi-pass membrane protein</topology>
    </subcellularLocation>
</comment>
<dbReference type="SMART" id="SM00382">
    <property type="entry name" value="AAA"/>
    <property type="match status" value="2"/>
</dbReference>
<evidence type="ECO:0000256" key="2">
    <source>
        <dbReference type="ARBA" id="ARBA00006012"/>
    </source>
</evidence>
<dbReference type="FunFam" id="3.40.50.300:FF:000054">
    <property type="entry name" value="ABC multidrug transporter atrF"/>
    <property type="match status" value="1"/>
</dbReference>
<feature type="region of interest" description="Disordered" evidence="9">
    <location>
        <begin position="1"/>
        <end position="70"/>
    </location>
</feature>
<feature type="transmembrane region" description="Helical" evidence="10">
    <location>
        <begin position="1238"/>
        <end position="1256"/>
    </location>
</feature>
<organism evidence="12 13">
    <name type="scientific">Penicillium daleae</name>
    <dbReference type="NCBI Taxonomy" id="63821"/>
    <lineage>
        <taxon>Eukaryota</taxon>
        <taxon>Fungi</taxon>
        <taxon>Dikarya</taxon>
        <taxon>Ascomycota</taxon>
        <taxon>Pezizomycotina</taxon>
        <taxon>Eurotiomycetes</taxon>
        <taxon>Eurotiomycetidae</taxon>
        <taxon>Eurotiales</taxon>
        <taxon>Aspergillaceae</taxon>
        <taxon>Penicillium</taxon>
    </lineage>
</organism>
<dbReference type="GeneID" id="81593718"/>
<keyword evidence="13" id="KW-1185">Reference proteome</keyword>
<keyword evidence="6" id="KW-0067">ATP-binding</keyword>
<dbReference type="EMBL" id="JAPVEA010000001">
    <property type="protein sequence ID" value="KAJ5464395.1"/>
    <property type="molecule type" value="Genomic_DNA"/>
</dbReference>
<keyword evidence="5" id="KW-0547">Nucleotide-binding</keyword>
<feature type="transmembrane region" description="Helical" evidence="10">
    <location>
        <begin position="515"/>
        <end position="536"/>
    </location>
</feature>
<dbReference type="InterPro" id="IPR017871">
    <property type="entry name" value="ABC_transporter-like_CS"/>
</dbReference>
<feature type="compositionally biased region" description="Low complexity" evidence="9">
    <location>
        <begin position="14"/>
        <end position="25"/>
    </location>
</feature>
<dbReference type="CDD" id="cd03232">
    <property type="entry name" value="ABCG_PDR_domain2"/>
    <property type="match status" value="1"/>
</dbReference>
<dbReference type="InterPro" id="IPR013525">
    <property type="entry name" value="ABC2_TM"/>
</dbReference>
<evidence type="ECO:0000256" key="5">
    <source>
        <dbReference type="ARBA" id="ARBA00022741"/>
    </source>
</evidence>
<dbReference type="PANTHER" id="PTHR19241">
    <property type="entry name" value="ATP-BINDING CASSETTE TRANSPORTER"/>
    <property type="match status" value="1"/>
</dbReference>
<evidence type="ECO:0000256" key="3">
    <source>
        <dbReference type="ARBA" id="ARBA00022448"/>
    </source>
</evidence>
<name>A0AAD6G7G7_9EURO</name>
<proteinExistence type="inferred from homology"/>
<evidence type="ECO:0000256" key="10">
    <source>
        <dbReference type="SAM" id="Phobius"/>
    </source>
</evidence>
<evidence type="ECO:0000256" key="4">
    <source>
        <dbReference type="ARBA" id="ARBA00022692"/>
    </source>
</evidence>
<dbReference type="GO" id="GO:0016020">
    <property type="term" value="C:membrane"/>
    <property type="evidence" value="ECO:0007669"/>
    <property type="project" value="UniProtKB-SubCell"/>
</dbReference>
<accession>A0AAD6G7G7</accession>
<dbReference type="InterPro" id="IPR034001">
    <property type="entry name" value="ABCG_PDR_1"/>
</dbReference>
<dbReference type="RefSeq" id="XP_056771242.1">
    <property type="nucleotide sequence ID" value="XM_056903475.1"/>
</dbReference>
<evidence type="ECO:0000259" key="11">
    <source>
        <dbReference type="PROSITE" id="PS50893"/>
    </source>
</evidence>
<dbReference type="Pfam" id="PF00005">
    <property type="entry name" value="ABC_tran"/>
    <property type="match status" value="2"/>
</dbReference>
<dbReference type="Pfam" id="PF06422">
    <property type="entry name" value="PDR_CDR"/>
    <property type="match status" value="1"/>
</dbReference>
<feature type="transmembrane region" description="Helical" evidence="10">
    <location>
        <begin position="1143"/>
        <end position="1162"/>
    </location>
</feature>
<feature type="domain" description="ABC transporter" evidence="11">
    <location>
        <begin position="806"/>
        <end position="1048"/>
    </location>
</feature>
<dbReference type="PROSITE" id="PS50893">
    <property type="entry name" value="ABC_TRANSPORTER_2"/>
    <property type="match status" value="2"/>
</dbReference>
<dbReference type="CDD" id="cd03233">
    <property type="entry name" value="ABCG_PDR_domain1"/>
    <property type="match status" value="1"/>
</dbReference>
<evidence type="ECO:0000313" key="12">
    <source>
        <dbReference type="EMBL" id="KAJ5464395.1"/>
    </source>
</evidence>
<evidence type="ECO:0000256" key="1">
    <source>
        <dbReference type="ARBA" id="ARBA00004141"/>
    </source>
</evidence>
<feature type="transmembrane region" description="Helical" evidence="10">
    <location>
        <begin position="589"/>
        <end position="610"/>
    </location>
</feature>
<evidence type="ECO:0000256" key="8">
    <source>
        <dbReference type="ARBA" id="ARBA00023136"/>
    </source>
</evidence>
<reference evidence="12" key="2">
    <citation type="journal article" date="2023" name="IMA Fungus">
        <title>Comparative genomic study of the Penicillium genus elucidates a diverse pangenome and 15 lateral gene transfer events.</title>
        <authorList>
            <person name="Petersen C."/>
            <person name="Sorensen T."/>
            <person name="Nielsen M.R."/>
            <person name="Sondergaard T.E."/>
            <person name="Sorensen J.L."/>
            <person name="Fitzpatrick D.A."/>
            <person name="Frisvad J.C."/>
            <person name="Nielsen K.L."/>
        </authorList>
    </citation>
    <scope>NUCLEOTIDE SEQUENCE</scope>
    <source>
        <strain evidence="12">IBT 16125</strain>
    </source>
</reference>
<keyword evidence="8 10" id="KW-0472">Membrane</keyword>
<dbReference type="InterPro" id="IPR003439">
    <property type="entry name" value="ABC_transporter-like_ATP-bd"/>
</dbReference>
<evidence type="ECO:0000256" key="7">
    <source>
        <dbReference type="ARBA" id="ARBA00022989"/>
    </source>
</evidence>
<sequence length="1456" mass="163020">MSPTVLGKHEIGHSSGNSVQSSQQSHPNAQSPADDHFPVSAQAEQLRVLGASKEDRPTEPEELDLPGWASRALCSPDPSMLESRRRGVLFENLLVLGSGSALRVQLTVFSSLCYPFKQMVGMCRSRVYPQTRRNILHGIHGVLNPGEMLLVVGRPGSGCSTFLKSLCARLESLSLDPMSEIQYKGISLEKIAAEFRGEVVYNSETDHHFPHLTVGETLSFAAHARAPQNQLGEIDRDQYAHSSVKLVMELFGLSHLYNSKVGDDYVRGVSGGERKRVSIAEMVLSRASLGAWDNSTRGLDAVTALEFVRALRLSADLAGSCHVVAAYQASEPIFSTFNHVIVLYEGRQVFFGPSKRAVEYFEEMGWERPPRQTSADFLAAVTDPGERQPQVGMENKVPRDAQGFEAYWKQSRDRTAVQASLRRYAREHPLDSKEEDNFASLKHDEQAPHARPSSPYLLSLGLQIRLCLSRAFQRTRNDLASIIATAIVQVVVAVIIGSLFYAIPDNSVGLSQRATVLFLAVLTNALIAMLEINVLFSQRPIVEKQMAFAFVHPFTEALAGIILDFPIKLFRCLLAGVILYFMAGLRRDASYFFIYILFQLTAVVTMSGMFRTLASMTRAVGEAMALAGIMIMCIAVYTGFTLPQFDMPPWFAWIRWINPIFYAYEAIVSNEFHSRVFQCVDFIPNYLPSVRGESFICSSIGATAGYPFVTGDKYIWDGYEFSHEHIWRNFGILVAFTIFFHILHLVLTEYVPKRQVGAEVLVFGAGSMPKVSQKPDLEPGEQSFAGEEARNLDSKMDSFPKQKDILSWKGLTYEIPAKGGHRTLLEDVNGWVKPGTLTALMGISGAGKTTLLDVLARRVSVGIVTGDVLVNGHGLDPSFSRKTGYVPQQDLHLDTATVREALQFSAALRRPRNVSADKKNSFVEDVIQMLGMEEFAEAVIGHPGAGLNREQRKLLSIGVELAAKPQLLIFLDEPTSGLDAHSSWAICAFMRKLADHGQPVLATIHQPSANLFEKFDRLLLLGKGGRTLYFGDLGYQARTLLDYVESNGGRRCGMAENPAEYILEIVGGEGTEKQNSIDWVQVWKQSHQRQQVLDELDYLTSSALEASPTANFNTDEFAMPIWTQCHYVIKRDFQQYYRQPDYIMAKFALGIVCGLFIGFSFWKSDNSRQGFQNTLFSLFLLCTIFSTMSPHDNTIHSNASTRVMPKFVTQRSLYELRERPAGTYSWTVFLLSQFLVELPWQVLLGVCTWASFYFSVYGGNQSPQRQGLVLLFVVQFFLFASSFAQFIVASLPNPALGSMLAVFMFLLSLLFNGIMQPRSSLPQFWKFMNRASPLTYYVSGISATALHGRPIHCSDRELIRFDPPLGQTCGQYLAEFLVAAEGKLYNPGSSRECQYCAFRSADQYLATRDIAWNDRWRNFGIFWVYIVFNLLGAIVLYYLFRVLPHSRKIREHDSRR</sequence>
<feature type="transmembrane region" description="Helical" evidence="10">
    <location>
        <begin position="479"/>
        <end position="503"/>
    </location>
</feature>
<feature type="domain" description="ABC transporter" evidence="11">
    <location>
        <begin position="117"/>
        <end position="370"/>
    </location>
</feature>
<dbReference type="Proteomes" id="UP001213681">
    <property type="component" value="Unassembled WGS sequence"/>
</dbReference>
<dbReference type="InterPro" id="IPR003593">
    <property type="entry name" value="AAA+_ATPase"/>
</dbReference>
<reference evidence="12" key="1">
    <citation type="submission" date="2022-12" db="EMBL/GenBank/DDBJ databases">
        <authorList>
            <person name="Petersen C."/>
        </authorList>
    </citation>
    <scope>NUCLEOTIDE SEQUENCE</scope>
    <source>
        <strain evidence="12">IBT 16125</strain>
    </source>
</reference>
<evidence type="ECO:0000256" key="6">
    <source>
        <dbReference type="ARBA" id="ARBA00022840"/>
    </source>
</evidence>
<dbReference type="GO" id="GO:0005524">
    <property type="term" value="F:ATP binding"/>
    <property type="evidence" value="ECO:0007669"/>
    <property type="project" value="UniProtKB-KW"/>
</dbReference>
<dbReference type="InterPro" id="IPR010929">
    <property type="entry name" value="PDR_CDR_ABC"/>
</dbReference>
<feature type="transmembrane region" description="Helical" evidence="10">
    <location>
        <begin position="726"/>
        <end position="747"/>
    </location>
</feature>
<comment type="caution">
    <text evidence="12">The sequence shown here is derived from an EMBL/GenBank/DDBJ whole genome shotgun (WGS) entry which is preliminary data.</text>
</comment>
<feature type="transmembrane region" description="Helical" evidence="10">
    <location>
        <begin position="1422"/>
        <end position="1440"/>
    </location>
</feature>
<gene>
    <name evidence="12" type="ORF">N7458_000081</name>
</gene>
<evidence type="ECO:0000313" key="13">
    <source>
        <dbReference type="Proteomes" id="UP001213681"/>
    </source>
</evidence>
<protein>
    <submittedName>
        <fullName evidence="12">CDR ABC transporter</fullName>
    </submittedName>
</protein>
<evidence type="ECO:0000256" key="9">
    <source>
        <dbReference type="SAM" id="MobiDB-lite"/>
    </source>
</evidence>
<keyword evidence="7 10" id="KW-1133">Transmembrane helix</keyword>
<keyword evidence="4 10" id="KW-0812">Transmembrane</keyword>
<dbReference type="SUPFAM" id="SSF52540">
    <property type="entry name" value="P-loop containing nucleoside triphosphate hydrolases"/>
    <property type="match status" value="2"/>
</dbReference>
<dbReference type="Gene3D" id="3.40.50.300">
    <property type="entry name" value="P-loop containing nucleotide triphosphate hydrolases"/>
    <property type="match status" value="2"/>
</dbReference>
<dbReference type="InterPro" id="IPR027417">
    <property type="entry name" value="P-loop_NTPase"/>
</dbReference>
<feature type="transmembrane region" description="Helical" evidence="10">
    <location>
        <begin position="557"/>
        <end position="583"/>
    </location>
</feature>
<dbReference type="Pfam" id="PF01061">
    <property type="entry name" value="ABC2_membrane"/>
    <property type="match status" value="2"/>
</dbReference>